<dbReference type="Gene3D" id="1.10.220.150">
    <property type="entry name" value="Arf GTPase activating protein"/>
    <property type="match status" value="1"/>
</dbReference>
<dbReference type="Pfam" id="PF01412">
    <property type="entry name" value="ArfGap"/>
    <property type="match status" value="1"/>
</dbReference>
<dbReference type="PRINTS" id="PR00405">
    <property type="entry name" value="REVINTRACTNG"/>
</dbReference>
<dbReference type="GO" id="GO:0008270">
    <property type="term" value="F:zinc ion binding"/>
    <property type="evidence" value="ECO:0007669"/>
    <property type="project" value="UniProtKB-KW"/>
</dbReference>
<keyword evidence="11" id="KW-1185">Reference proteome</keyword>
<feature type="domain" description="Arf-GAP" evidence="7">
    <location>
        <begin position="17"/>
        <end position="135"/>
    </location>
</feature>
<dbReference type="SUPFAM" id="SSF57863">
    <property type="entry name" value="ArfGap/RecO-like zinc finger"/>
    <property type="match status" value="1"/>
</dbReference>
<name>A0A815G775_9BILA</name>
<evidence type="ECO:0000313" key="11">
    <source>
        <dbReference type="Proteomes" id="UP000663870"/>
    </source>
</evidence>
<dbReference type="GO" id="GO:0005096">
    <property type="term" value="F:GTPase activator activity"/>
    <property type="evidence" value="ECO:0007669"/>
    <property type="project" value="UniProtKB-KW"/>
</dbReference>
<dbReference type="FunFam" id="1.10.220.150:FF:000009">
    <property type="entry name" value="stromal membrane-associated protein 1 isoform X1"/>
    <property type="match status" value="1"/>
</dbReference>
<dbReference type="Proteomes" id="UP000663854">
    <property type="component" value="Unassembled WGS sequence"/>
</dbReference>
<organism evidence="8 10">
    <name type="scientific">Rotaria sordida</name>
    <dbReference type="NCBI Taxonomy" id="392033"/>
    <lineage>
        <taxon>Eukaryota</taxon>
        <taxon>Metazoa</taxon>
        <taxon>Spiralia</taxon>
        <taxon>Gnathifera</taxon>
        <taxon>Rotifera</taxon>
        <taxon>Eurotatoria</taxon>
        <taxon>Bdelloidea</taxon>
        <taxon>Philodinida</taxon>
        <taxon>Philodinidae</taxon>
        <taxon>Rotaria</taxon>
    </lineage>
</organism>
<dbReference type="GO" id="GO:0005737">
    <property type="term" value="C:cytoplasm"/>
    <property type="evidence" value="ECO:0007669"/>
    <property type="project" value="TreeGrafter"/>
</dbReference>
<evidence type="ECO:0000313" key="10">
    <source>
        <dbReference type="Proteomes" id="UP000663854"/>
    </source>
</evidence>
<evidence type="ECO:0000313" key="9">
    <source>
        <dbReference type="EMBL" id="CAF1593775.1"/>
    </source>
</evidence>
<dbReference type="InterPro" id="IPR001164">
    <property type="entry name" value="ArfGAP_dom"/>
</dbReference>
<dbReference type="AlphaFoldDB" id="A0A815G775"/>
<gene>
    <name evidence="9" type="ORF">JXQ802_LOCUS47506</name>
    <name evidence="8" type="ORF">PYM288_LOCUS31596</name>
</gene>
<keyword evidence="4" id="KW-0862">Zinc</keyword>
<proteinExistence type="predicted"/>
<evidence type="ECO:0000256" key="4">
    <source>
        <dbReference type="ARBA" id="ARBA00022833"/>
    </source>
</evidence>
<keyword evidence="1" id="KW-0343">GTPase activation</keyword>
<evidence type="ECO:0000313" key="8">
    <source>
        <dbReference type="EMBL" id="CAF1334862.1"/>
    </source>
</evidence>
<dbReference type="InterPro" id="IPR044732">
    <property type="entry name" value="ArfGAP_SMAP1-like"/>
</dbReference>
<evidence type="ECO:0000256" key="3">
    <source>
        <dbReference type="ARBA" id="ARBA00022771"/>
    </source>
</evidence>
<evidence type="ECO:0000256" key="1">
    <source>
        <dbReference type="ARBA" id="ARBA00022468"/>
    </source>
</evidence>
<dbReference type="EMBL" id="CAJNOH010003406">
    <property type="protein sequence ID" value="CAF1334862.1"/>
    <property type="molecule type" value="Genomic_DNA"/>
</dbReference>
<dbReference type="Proteomes" id="UP000663870">
    <property type="component" value="Unassembled WGS sequence"/>
</dbReference>
<dbReference type="CDD" id="cd08839">
    <property type="entry name" value="ArfGap_SMAP"/>
    <property type="match status" value="1"/>
</dbReference>
<feature type="region of interest" description="Disordered" evidence="6">
    <location>
        <begin position="209"/>
        <end position="228"/>
    </location>
</feature>
<evidence type="ECO:0000256" key="2">
    <source>
        <dbReference type="ARBA" id="ARBA00022723"/>
    </source>
</evidence>
<accession>A0A815G775</accession>
<evidence type="ECO:0000256" key="6">
    <source>
        <dbReference type="SAM" id="MobiDB-lite"/>
    </source>
</evidence>
<comment type="caution">
    <text evidence="8">The sequence shown here is derived from an EMBL/GenBank/DDBJ whole genome shotgun (WGS) entry which is preliminary data.</text>
</comment>
<reference evidence="8" key="1">
    <citation type="submission" date="2021-02" db="EMBL/GenBank/DDBJ databases">
        <authorList>
            <person name="Nowell W R."/>
        </authorList>
    </citation>
    <scope>NUCLEOTIDE SEQUENCE</scope>
</reference>
<sequence>MASRSEREKSKMQEKYQLILSQMLKEEDNKYCVDCDTKSPRWASWNIGVFICIRCAGFHRNLGVHISKVKSVNLDSWTGEQIASMQAMGNSRARAVYEANLPDGFRRPQADSTLESFIRAKYEQRKWIAKEWIPPEITVPIGLIEAETNQRRVETKSDIERIEKNTTKLRPFTIPLSTSNPVRQIVKPLSPPSKTSTIEDNTHNLLNLDEPSSPLSNNTTTSTNIPSSDILDPLNELFTTSTSEVISMNNSLENAHSSSNNTQTNNGTVMSNEKIMALFNTLQVSTTTPSGMNIRPSNPSFPGFTYSLAQHSNLVPPQKSVSCSNNLYQQATNFGFQAQQGHPYHVHSALNYNNPNSTNPSTLQSPTSTFTHGQLNSQFMPFSNTKSNTSGVSLISNMTIRPVTEYMPTSSDTRWQQ</sequence>
<evidence type="ECO:0000256" key="5">
    <source>
        <dbReference type="PROSITE-ProRule" id="PRU00288"/>
    </source>
</evidence>
<dbReference type="InterPro" id="IPR038508">
    <property type="entry name" value="ArfGAP_dom_sf"/>
</dbReference>
<dbReference type="PANTHER" id="PTHR45705">
    <property type="entry name" value="FI20236P1"/>
    <property type="match status" value="1"/>
</dbReference>
<dbReference type="PROSITE" id="PS50115">
    <property type="entry name" value="ARFGAP"/>
    <property type="match status" value="1"/>
</dbReference>
<keyword evidence="2" id="KW-0479">Metal-binding</keyword>
<protein>
    <recommendedName>
        <fullName evidence="7">Arf-GAP domain-containing protein</fullName>
    </recommendedName>
</protein>
<evidence type="ECO:0000259" key="7">
    <source>
        <dbReference type="PROSITE" id="PS50115"/>
    </source>
</evidence>
<dbReference type="SMART" id="SM00105">
    <property type="entry name" value="ArfGap"/>
    <property type="match status" value="1"/>
</dbReference>
<dbReference type="InterPro" id="IPR051718">
    <property type="entry name" value="ARF_GTPase-activating"/>
</dbReference>
<dbReference type="PANTHER" id="PTHR45705:SF1">
    <property type="entry name" value="FI20236P1"/>
    <property type="match status" value="1"/>
</dbReference>
<feature type="compositionally biased region" description="Low complexity" evidence="6">
    <location>
        <begin position="211"/>
        <end position="228"/>
    </location>
</feature>
<dbReference type="EMBL" id="CAJNOL010004738">
    <property type="protein sequence ID" value="CAF1593775.1"/>
    <property type="molecule type" value="Genomic_DNA"/>
</dbReference>
<dbReference type="InterPro" id="IPR037278">
    <property type="entry name" value="ARFGAP/RecO"/>
</dbReference>
<keyword evidence="3 5" id="KW-0863">Zinc-finger</keyword>